<evidence type="ECO:0000256" key="5">
    <source>
        <dbReference type="ARBA" id="ARBA00022989"/>
    </source>
</evidence>
<evidence type="ECO:0000259" key="9">
    <source>
        <dbReference type="PROSITE" id="PS50929"/>
    </source>
</evidence>
<name>A0ABW5R454_9BACL</name>
<dbReference type="InterPro" id="IPR011527">
    <property type="entry name" value="ABC1_TM_dom"/>
</dbReference>
<dbReference type="Pfam" id="PF00005">
    <property type="entry name" value="ABC_tran"/>
    <property type="match status" value="1"/>
</dbReference>
<dbReference type="CDD" id="cd18548">
    <property type="entry name" value="ABC_6TM_Tm287_like"/>
    <property type="match status" value="1"/>
</dbReference>
<dbReference type="Gene3D" id="3.40.50.300">
    <property type="entry name" value="P-loop containing nucleotide triphosphate hydrolases"/>
    <property type="match status" value="1"/>
</dbReference>
<dbReference type="Proteomes" id="UP001597493">
    <property type="component" value="Unassembled WGS sequence"/>
</dbReference>
<accession>A0ABW5R454</accession>
<feature type="transmembrane region" description="Helical" evidence="7">
    <location>
        <begin position="235"/>
        <end position="257"/>
    </location>
</feature>
<evidence type="ECO:0000256" key="6">
    <source>
        <dbReference type="ARBA" id="ARBA00023136"/>
    </source>
</evidence>
<feature type="transmembrane region" description="Helical" evidence="7">
    <location>
        <begin position="269"/>
        <end position="294"/>
    </location>
</feature>
<protein>
    <submittedName>
        <fullName evidence="10">ABC transporter ATP-binding protein</fullName>
    </submittedName>
</protein>
<comment type="subcellular location">
    <subcellularLocation>
        <location evidence="1">Cell membrane</location>
        <topology evidence="1">Multi-pass membrane protein</topology>
    </subcellularLocation>
</comment>
<reference evidence="11" key="1">
    <citation type="journal article" date="2019" name="Int. J. Syst. Evol. Microbiol.">
        <title>The Global Catalogue of Microorganisms (GCM) 10K type strain sequencing project: providing services to taxonomists for standard genome sequencing and annotation.</title>
        <authorList>
            <consortium name="The Broad Institute Genomics Platform"/>
            <consortium name="The Broad Institute Genome Sequencing Center for Infectious Disease"/>
            <person name="Wu L."/>
            <person name="Ma J."/>
        </authorList>
    </citation>
    <scope>NUCLEOTIDE SEQUENCE [LARGE SCALE GENOMIC DNA]</scope>
    <source>
        <strain evidence="11">TISTR 1827</strain>
    </source>
</reference>
<keyword evidence="6 7" id="KW-0472">Membrane</keyword>
<dbReference type="PANTHER" id="PTHR43394">
    <property type="entry name" value="ATP-DEPENDENT PERMEASE MDL1, MITOCHONDRIAL"/>
    <property type="match status" value="1"/>
</dbReference>
<dbReference type="InterPro" id="IPR027417">
    <property type="entry name" value="P-loop_NTPase"/>
</dbReference>
<keyword evidence="2 7" id="KW-0812">Transmembrane</keyword>
<keyword evidence="3" id="KW-0547">Nucleotide-binding</keyword>
<feature type="transmembrane region" description="Helical" evidence="7">
    <location>
        <begin position="157"/>
        <end position="178"/>
    </location>
</feature>
<dbReference type="InterPro" id="IPR036640">
    <property type="entry name" value="ABC1_TM_sf"/>
</dbReference>
<evidence type="ECO:0000256" key="7">
    <source>
        <dbReference type="SAM" id="Phobius"/>
    </source>
</evidence>
<dbReference type="InterPro" id="IPR017871">
    <property type="entry name" value="ABC_transporter-like_CS"/>
</dbReference>
<feature type="transmembrane region" description="Helical" evidence="7">
    <location>
        <begin position="133"/>
        <end position="151"/>
    </location>
</feature>
<keyword evidence="11" id="KW-1185">Reference proteome</keyword>
<evidence type="ECO:0000256" key="3">
    <source>
        <dbReference type="ARBA" id="ARBA00022741"/>
    </source>
</evidence>
<comment type="caution">
    <text evidence="10">The sequence shown here is derived from an EMBL/GenBank/DDBJ whole genome shotgun (WGS) entry which is preliminary data.</text>
</comment>
<organism evidence="10 11">
    <name type="scientific">Paenibacillus thailandensis</name>
    <dbReference type="NCBI Taxonomy" id="393250"/>
    <lineage>
        <taxon>Bacteria</taxon>
        <taxon>Bacillati</taxon>
        <taxon>Bacillota</taxon>
        <taxon>Bacilli</taxon>
        <taxon>Bacillales</taxon>
        <taxon>Paenibacillaceae</taxon>
        <taxon>Paenibacillus</taxon>
    </lineage>
</organism>
<evidence type="ECO:0000256" key="2">
    <source>
        <dbReference type="ARBA" id="ARBA00022692"/>
    </source>
</evidence>
<dbReference type="PANTHER" id="PTHR43394:SF1">
    <property type="entry name" value="ATP-BINDING CASSETTE SUB-FAMILY B MEMBER 10, MITOCHONDRIAL"/>
    <property type="match status" value="1"/>
</dbReference>
<dbReference type="GO" id="GO:0005524">
    <property type="term" value="F:ATP binding"/>
    <property type="evidence" value="ECO:0007669"/>
    <property type="project" value="UniProtKB-KW"/>
</dbReference>
<sequence>MIRLTRYLRPHWVAAVLAPLLMLVEVAMDLLQPILMASIVDDGVMKSDLAHIRNTGLLMLGAAAAGLAGGIGCAIFSSVASQRFGADLRRDLFRKVQKFSFRNLDELRTGSLITRLTNDIVQLQTMVQMLLRVFIRSPFLAVGSIVMAIVISPKLAFVLAIAVPLLFAVMYVLIRATLPLFSTVQRKLDKVNTVLQENFAGIRVSKAFVRAAYENNRFGKANEDYTQVSVKAQRIVAINMPVLTLILNASIVAVLWFGGKDAVQGSFEIGSLVAFINYVTQVLFSVSSVAMLLVRFSTAKVSADRILEVMHTEPEIADSPEARTDAYRAGEVTFDRVTFSYSGDPRDAVLSDIRFTARPGQTVAIIGATGSGKSSLVGLIPRLYDVTAGRVLIDGTDVRDYELDSLRRRIGIVLQETILFTGTIRDNIRYGRPDAGDEEVIAAAKAAEAHSFIAAMPDGYETKLGQRGVNLSGGQKQRIAIARALLLQPSILILDDSTSAVDMGTESRIRAALAKLMKGATTFLIAQRISSVMDADHILVLDEGRIVGAGTHDALMASCEPYREIYCSQLGKEETSYGRIS</sequence>
<dbReference type="InterPro" id="IPR003439">
    <property type="entry name" value="ABC_transporter-like_ATP-bd"/>
</dbReference>
<evidence type="ECO:0000256" key="4">
    <source>
        <dbReference type="ARBA" id="ARBA00022840"/>
    </source>
</evidence>
<dbReference type="EMBL" id="JBHUMY010000043">
    <property type="protein sequence ID" value="MFD2663464.1"/>
    <property type="molecule type" value="Genomic_DNA"/>
</dbReference>
<gene>
    <name evidence="10" type="ORF">ACFSW5_24810</name>
</gene>
<feature type="transmembrane region" description="Helical" evidence="7">
    <location>
        <begin position="12"/>
        <end position="35"/>
    </location>
</feature>
<feature type="domain" description="ABC transmembrane type-1" evidence="9">
    <location>
        <begin position="16"/>
        <end position="298"/>
    </location>
</feature>
<dbReference type="InterPro" id="IPR003593">
    <property type="entry name" value="AAA+_ATPase"/>
</dbReference>
<dbReference type="SMART" id="SM00382">
    <property type="entry name" value="AAA"/>
    <property type="match status" value="1"/>
</dbReference>
<keyword evidence="4 10" id="KW-0067">ATP-binding</keyword>
<evidence type="ECO:0000256" key="1">
    <source>
        <dbReference type="ARBA" id="ARBA00004651"/>
    </source>
</evidence>
<dbReference type="InterPro" id="IPR039421">
    <property type="entry name" value="Type_1_exporter"/>
</dbReference>
<proteinExistence type="predicted"/>
<evidence type="ECO:0000259" key="8">
    <source>
        <dbReference type="PROSITE" id="PS50893"/>
    </source>
</evidence>
<feature type="domain" description="ABC transporter" evidence="8">
    <location>
        <begin position="332"/>
        <end position="568"/>
    </location>
</feature>
<dbReference type="PROSITE" id="PS50893">
    <property type="entry name" value="ABC_TRANSPORTER_2"/>
    <property type="match status" value="1"/>
</dbReference>
<keyword evidence="5 7" id="KW-1133">Transmembrane helix</keyword>
<evidence type="ECO:0000313" key="11">
    <source>
        <dbReference type="Proteomes" id="UP001597493"/>
    </source>
</evidence>
<dbReference type="SUPFAM" id="SSF90123">
    <property type="entry name" value="ABC transporter transmembrane region"/>
    <property type="match status" value="1"/>
</dbReference>
<dbReference type="Gene3D" id="1.20.1560.10">
    <property type="entry name" value="ABC transporter type 1, transmembrane domain"/>
    <property type="match status" value="1"/>
</dbReference>
<evidence type="ECO:0000313" key="10">
    <source>
        <dbReference type="EMBL" id="MFD2663464.1"/>
    </source>
</evidence>
<dbReference type="SUPFAM" id="SSF52540">
    <property type="entry name" value="P-loop containing nucleoside triphosphate hydrolases"/>
    <property type="match status" value="1"/>
</dbReference>
<dbReference type="Pfam" id="PF00664">
    <property type="entry name" value="ABC_membrane"/>
    <property type="match status" value="1"/>
</dbReference>
<dbReference type="PROSITE" id="PS00211">
    <property type="entry name" value="ABC_TRANSPORTER_1"/>
    <property type="match status" value="1"/>
</dbReference>
<dbReference type="PROSITE" id="PS50929">
    <property type="entry name" value="ABC_TM1F"/>
    <property type="match status" value="1"/>
</dbReference>
<feature type="transmembrane region" description="Helical" evidence="7">
    <location>
        <begin position="55"/>
        <end position="80"/>
    </location>
</feature>
<dbReference type="RefSeq" id="WP_379279541.1">
    <property type="nucleotide sequence ID" value="NZ_JBHUGT010000055.1"/>
</dbReference>